<reference evidence="6" key="1">
    <citation type="journal article" date="2018" name="Toxicon">
        <title>Venom-gland transcriptomics and venom proteomics of the giant Florida blue centipede, Scolopendra viridis.</title>
        <authorList>
            <person name="Ward M.J."/>
            <person name="Rokyta D.R."/>
        </authorList>
    </citation>
    <scope>NUCLEOTIDE SEQUENCE</scope>
    <source>
        <tissue evidence="6">Venom gland</tissue>
    </source>
</reference>
<dbReference type="InterPro" id="IPR029058">
    <property type="entry name" value="AB_hydrolase_fold"/>
</dbReference>
<dbReference type="SUPFAM" id="SSF53474">
    <property type="entry name" value="alpha/beta-Hydrolases"/>
    <property type="match status" value="1"/>
</dbReference>
<keyword evidence="3" id="KW-0472">Membrane</keyword>
<dbReference type="InterPro" id="IPR051093">
    <property type="entry name" value="Neuroligin/BSAL"/>
</dbReference>
<evidence type="ECO:0000256" key="3">
    <source>
        <dbReference type="SAM" id="Phobius"/>
    </source>
</evidence>
<comment type="similarity">
    <text evidence="1">Belongs to the type-B carboxylesterase/lipase family.</text>
</comment>
<keyword evidence="4" id="KW-0732">Signal</keyword>
<accession>A0A4D5R9K2</accession>
<feature type="transmembrane region" description="Helical" evidence="3">
    <location>
        <begin position="603"/>
        <end position="627"/>
    </location>
</feature>
<keyword evidence="3" id="KW-1133">Transmembrane helix</keyword>
<feature type="domain" description="Carboxylesterase type B" evidence="5">
    <location>
        <begin position="45"/>
        <end position="570"/>
    </location>
</feature>
<feature type="signal peptide" evidence="4">
    <location>
        <begin position="1"/>
        <end position="33"/>
    </location>
</feature>
<evidence type="ECO:0000259" key="5">
    <source>
        <dbReference type="Pfam" id="PF00135"/>
    </source>
</evidence>
<keyword evidence="3" id="KW-0812">Transmembrane</keyword>
<feature type="chain" id="PRO_5020033371" evidence="4">
    <location>
        <begin position="34"/>
        <end position="638"/>
    </location>
</feature>
<name>A0A4D5R9K2_SCOVI</name>
<evidence type="ECO:0000256" key="2">
    <source>
        <dbReference type="ARBA" id="ARBA00023180"/>
    </source>
</evidence>
<sequence length="638" mass="72053">MAMRRNCSSWIEMLLLTIVLVFVCNDGTVSVVAQTPPDQSLRFPVNTTLGEVYGSKKITVRGTPYYSYAGVAYATASRFQDPEPIPRRDFSTVATTAPPLCPYWDQEGNRVRGKEEGCLHLSIFTRQPPGTSRDIRSLLSPVLLVVANKRFLSIPQTSPDFLLDEQLVVVTVSYRVGVLGFLSTGDSHSPGNYGLLDLEMALDWIQKNIEEFGGNPRHVTLLGHGAGAALVSHLLLNPRVTDMQMITGAITMSGSPLCPWSAPLTDPMNKTRILAEALHCHGGDPHSMLECIRSQPFERIITKQQEIYDQEPWSLPPLVAPVVDGGLRDRPAIAVDPLEALERGNFTRPIPLISGVVTDEAAFLFTEMFKHELKEDVTQHPPAVIVERLLPTVVKNVAHFCNHADEIVALIRYFYFRQIEPRNAEGVAQATIQVMTDLLYNECQQKWASLYREKSGADVFAYVFAYKGRLSTLYPLLETLNGNSTTPVKSALRRSVSHGDDLMYLFNDHLVPEDDREMQNEITRMWSEFAKISSTPRNGWRSMQNYADFKNYLLIGRPSREERRYRDDAISFLHYVMALSKTPEEEHTNSRDVEEAENQNYEMIMWILVGIAIFLFLAFIVTAILFVRQKKKTTFVTR</sequence>
<evidence type="ECO:0000256" key="1">
    <source>
        <dbReference type="ARBA" id="ARBA00005964"/>
    </source>
</evidence>
<proteinExistence type="inferred from homology"/>
<organism evidence="6">
    <name type="scientific">Scolopendra viridis</name>
    <name type="common">Giant centipede</name>
    <dbReference type="NCBI Taxonomy" id="118503"/>
    <lineage>
        <taxon>Eukaryota</taxon>
        <taxon>Metazoa</taxon>
        <taxon>Ecdysozoa</taxon>
        <taxon>Arthropoda</taxon>
        <taxon>Myriapoda</taxon>
        <taxon>Chilopoda</taxon>
        <taxon>Pleurostigmophora</taxon>
        <taxon>Scolopendromorpha</taxon>
        <taxon>Scolopendridae</taxon>
        <taxon>Scolopendra</taxon>
    </lineage>
</organism>
<keyword evidence="2" id="KW-0325">Glycoprotein</keyword>
<protein>
    <submittedName>
        <fullName evidence="6">Scol-CO-Esterase-B</fullName>
    </submittedName>
</protein>
<dbReference type="PANTHER" id="PTHR43903">
    <property type="entry name" value="NEUROLIGIN"/>
    <property type="match status" value="1"/>
</dbReference>
<dbReference type="Pfam" id="PF00135">
    <property type="entry name" value="COesterase"/>
    <property type="match status" value="1"/>
</dbReference>
<dbReference type="InterPro" id="IPR002018">
    <property type="entry name" value="CarbesteraseB"/>
</dbReference>
<dbReference type="EMBL" id="GGNE01000200">
    <property type="protein sequence ID" value="MIC88741.1"/>
    <property type="molecule type" value="Transcribed_RNA"/>
</dbReference>
<dbReference type="Gene3D" id="3.40.50.1820">
    <property type="entry name" value="alpha/beta hydrolase"/>
    <property type="match status" value="1"/>
</dbReference>
<evidence type="ECO:0000256" key="4">
    <source>
        <dbReference type="SAM" id="SignalP"/>
    </source>
</evidence>
<evidence type="ECO:0000313" key="6">
    <source>
        <dbReference type="EMBL" id="MIC88741.1"/>
    </source>
</evidence>
<dbReference type="AlphaFoldDB" id="A0A4D5R9K2"/>